<feature type="transmembrane region" description="Helical" evidence="8">
    <location>
        <begin position="208"/>
        <end position="234"/>
    </location>
</feature>
<comment type="caution">
    <text evidence="10">The sequence shown here is derived from an EMBL/GenBank/DDBJ whole genome shotgun (WGS) entry which is preliminary data.</text>
</comment>
<keyword evidence="5 8" id="KW-0812">Transmembrane</keyword>
<reference evidence="10 11" key="1">
    <citation type="submission" date="2017-10" db="EMBL/GenBank/DDBJ databases">
        <title>The draft genome sequence of Lewinella marina KCTC 32374.</title>
        <authorList>
            <person name="Wang K."/>
        </authorList>
    </citation>
    <scope>NUCLEOTIDE SEQUENCE [LARGE SCALE GENOMIC DNA]</scope>
    <source>
        <strain evidence="10 11">MKG-38</strain>
    </source>
</reference>
<evidence type="ECO:0000313" key="11">
    <source>
        <dbReference type="Proteomes" id="UP000226437"/>
    </source>
</evidence>
<feature type="transmembrane region" description="Helical" evidence="8">
    <location>
        <begin position="130"/>
        <end position="151"/>
    </location>
</feature>
<dbReference type="InterPro" id="IPR038731">
    <property type="entry name" value="RgtA/B/C-like"/>
</dbReference>
<evidence type="ECO:0000256" key="8">
    <source>
        <dbReference type="SAM" id="Phobius"/>
    </source>
</evidence>
<keyword evidence="6 8" id="KW-1133">Transmembrane helix</keyword>
<evidence type="ECO:0000313" key="10">
    <source>
        <dbReference type="EMBL" id="PHL00407.1"/>
    </source>
</evidence>
<proteinExistence type="predicted"/>
<evidence type="ECO:0000256" key="7">
    <source>
        <dbReference type="ARBA" id="ARBA00023136"/>
    </source>
</evidence>
<dbReference type="GO" id="GO:0005886">
    <property type="term" value="C:plasma membrane"/>
    <property type="evidence" value="ECO:0007669"/>
    <property type="project" value="UniProtKB-SubCell"/>
</dbReference>
<evidence type="ECO:0000256" key="1">
    <source>
        <dbReference type="ARBA" id="ARBA00004651"/>
    </source>
</evidence>
<keyword evidence="11" id="KW-1185">Reference proteome</keyword>
<feature type="transmembrane region" description="Helical" evidence="8">
    <location>
        <begin position="285"/>
        <end position="307"/>
    </location>
</feature>
<evidence type="ECO:0000259" key="9">
    <source>
        <dbReference type="Pfam" id="PF13231"/>
    </source>
</evidence>
<dbReference type="GO" id="GO:0009103">
    <property type="term" value="P:lipopolysaccharide biosynthetic process"/>
    <property type="evidence" value="ECO:0007669"/>
    <property type="project" value="UniProtKB-ARBA"/>
</dbReference>
<comment type="subcellular location">
    <subcellularLocation>
        <location evidence="1">Cell membrane</location>
        <topology evidence="1">Multi-pass membrane protein</topology>
    </subcellularLocation>
</comment>
<evidence type="ECO:0000256" key="3">
    <source>
        <dbReference type="ARBA" id="ARBA00022676"/>
    </source>
</evidence>
<organism evidence="10 11">
    <name type="scientific">Neolewinella marina</name>
    <dbReference type="NCBI Taxonomy" id="438751"/>
    <lineage>
        <taxon>Bacteria</taxon>
        <taxon>Pseudomonadati</taxon>
        <taxon>Bacteroidota</taxon>
        <taxon>Saprospiria</taxon>
        <taxon>Saprospirales</taxon>
        <taxon>Lewinellaceae</taxon>
        <taxon>Neolewinella</taxon>
    </lineage>
</organism>
<feature type="transmembrane region" description="Helical" evidence="8">
    <location>
        <begin position="373"/>
        <end position="392"/>
    </location>
</feature>
<feature type="transmembrane region" description="Helical" evidence="8">
    <location>
        <begin position="71"/>
        <end position="90"/>
    </location>
</feature>
<dbReference type="PANTHER" id="PTHR33908">
    <property type="entry name" value="MANNOSYLTRANSFERASE YKCB-RELATED"/>
    <property type="match status" value="1"/>
</dbReference>
<dbReference type="Pfam" id="PF13231">
    <property type="entry name" value="PMT_2"/>
    <property type="match status" value="1"/>
</dbReference>
<dbReference type="InterPro" id="IPR050297">
    <property type="entry name" value="LipidA_mod_glycosyltrf_83"/>
</dbReference>
<evidence type="ECO:0000256" key="6">
    <source>
        <dbReference type="ARBA" id="ARBA00022989"/>
    </source>
</evidence>
<keyword evidence="7 8" id="KW-0472">Membrane</keyword>
<name>A0A2G0CKA7_9BACT</name>
<protein>
    <recommendedName>
        <fullName evidence="9">Glycosyltransferase RgtA/B/C/D-like domain-containing protein</fullName>
    </recommendedName>
</protein>
<sequence>MNILVPNETDFDTVSLVRLYRPSPGIVRAEDFGACPSPAQAPKHQQGGRGRTHQLGYLRGMQAFLRDVRPLWLLLAWLLLNLIQAAFTPLDPDETYYWMYAGDLAWGYFDHPPAVAVLVALGRDWLPGALGLRFGHVLASAATFATVYYLLDRPRGRDLWLMAGLLFAQPMLQVYGFIATPDGPLLLFTALYLLAYRRFMDDPSLARGAVWGLTMAGLMYSKYHGAIVILFSVLPNLGFLLRQPGAWLAALGGASLFLPHLYWQYAHDYPSFRYHLSGRDDPYRFSFTLQYVANQLLIFSPLLLYHYWKTFREDHGRDAFERACRWLVVGFLLFFLYTTSKGRTEAQWTAALALPLVYLTYRAARRFPDWWSGLLRLCLATGLLLVVARLLLMAPREWLPFEKPFDHAPWVEELSRRADGLPVIFENSYRLASLYEFYSGGQPAWTITDVDYRPNQYDLWGRDSSYHGDSVLIAGQKNWNWYATQPFRAQKSELLLRPVANYQVARLARLRTLEPLPEQLSVRDSLAITLSIQSPLPLELTADWPISLFAILIYPDDQRRYWPLEPLATDALPAGTERTLYSGPLALPEDAPAGEARLGFGLAYRGMPPLRRQSDWQEIRIVAAE</sequence>
<dbReference type="EMBL" id="PDLO01000001">
    <property type="protein sequence ID" value="PHL00407.1"/>
    <property type="molecule type" value="Genomic_DNA"/>
</dbReference>
<accession>A0A2G0CKA7</accession>
<keyword evidence="4" id="KW-0808">Transferase</keyword>
<dbReference type="AlphaFoldDB" id="A0A2G0CKA7"/>
<feature type="domain" description="Glycosyltransferase RgtA/B/C/D-like" evidence="9">
    <location>
        <begin position="110"/>
        <end position="263"/>
    </location>
</feature>
<evidence type="ECO:0000256" key="4">
    <source>
        <dbReference type="ARBA" id="ARBA00022679"/>
    </source>
</evidence>
<dbReference type="PANTHER" id="PTHR33908:SF11">
    <property type="entry name" value="MEMBRANE PROTEIN"/>
    <property type="match status" value="1"/>
</dbReference>
<keyword evidence="2" id="KW-1003">Cell membrane</keyword>
<evidence type="ECO:0000256" key="5">
    <source>
        <dbReference type="ARBA" id="ARBA00022692"/>
    </source>
</evidence>
<feature type="transmembrane region" description="Helical" evidence="8">
    <location>
        <begin position="172"/>
        <end position="196"/>
    </location>
</feature>
<keyword evidence="3" id="KW-0328">Glycosyltransferase</keyword>
<dbReference type="OrthoDB" id="9813729at2"/>
<evidence type="ECO:0000256" key="2">
    <source>
        <dbReference type="ARBA" id="ARBA00022475"/>
    </source>
</evidence>
<dbReference type="GO" id="GO:0016763">
    <property type="term" value="F:pentosyltransferase activity"/>
    <property type="evidence" value="ECO:0007669"/>
    <property type="project" value="TreeGrafter"/>
</dbReference>
<gene>
    <name evidence="10" type="ORF">CGL56_05070</name>
</gene>
<feature type="transmembrane region" description="Helical" evidence="8">
    <location>
        <begin position="246"/>
        <end position="265"/>
    </location>
</feature>
<dbReference type="Proteomes" id="UP000226437">
    <property type="component" value="Unassembled WGS sequence"/>
</dbReference>